<feature type="transmembrane region" description="Helical" evidence="1">
    <location>
        <begin position="149"/>
        <end position="170"/>
    </location>
</feature>
<proteinExistence type="predicted"/>
<reference evidence="3" key="1">
    <citation type="submission" date="2023-01" db="EMBL/GenBank/DDBJ databases">
        <title>Metagenome sequencing of chrysophaentin producing Chrysophaeum taylorii.</title>
        <authorList>
            <person name="Davison J."/>
            <person name="Bewley C."/>
        </authorList>
    </citation>
    <scope>NUCLEOTIDE SEQUENCE</scope>
    <source>
        <strain evidence="3">NIES-1699</strain>
    </source>
</reference>
<protein>
    <submittedName>
        <fullName evidence="3">Uncharacterized protein</fullName>
    </submittedName>
</protein>
<feature type="signal peptide" evidence="2">
    <location>
        <begin position="1"/>
        <end position="17"/>
    </location>
</feature>
<dbReference type="AlphaFoldDB" id="A0AAD7U6J7"/>
<dbReference type="EMBL" id="JAQMWT010000581">
    <property type="protein sequence ID" value="KAJ8599195.1"/>
    <property type="molecule type" value="Genomic_DNA"/>
</dbReference>
<keyword evidence="1" id="KW-1133">Transmembrane helix</keyword>
<keyword evidence="1" id="KW-0812">Transmembrane</keyword>
<keyword evidence="4" id="KW-1185">Reference proteome</keyword>
<evidence type="ECO:0000313" key="3">
    <source>
        <dbReference type="EMBL" id="KAJ8599195.1"/>
    </source>
</evidence>
<name>A0AAD7U6J7_9STRA</name>
<evidence type="ECO:0000256" key="1">
    <source>
        <dbReference type="SAM" id="Phobius"/>
    </source>
</evidence>
<keyword evidence="2" id="KW-0732">Signal</keyword>
<sequence>MRLFLCAVVAATAFVQQSPLSGFKRSRAYGLRLMAESPEAMLEKAAQLRAEIAAETPATEAPKTMSDEEAKAKISAALRRATKARDKEQLKIALAAAEKAGFTASDEDVKGAVVAFNQLSELSDNMRQRLIAEARSQGGDPSVNWNPGFAYAGVFGVMAVLVVLGGKGIFY</sequence>
<gene>
    <name evidence="3" type="ORF">CTAYLR_007525</name>
</gene>
<organism evidence="3 4">
    <name type="scientific">Chrysophaeum taylorii</name>
    <dbReference type="NCBI Taxonomy" id="2483200"/>
    <lineage>
        <taxon>Eukaryota</taxon>
        <taxon>Sar</taxon>
        <taxon>Stramenopiles</taxon>
        <taxon>Ochrophyta</taxon>
        <taxon>Pelagophyceae</taxon>
        <taxon>Pelagomonadales</taxon>
        <taxon>Pelagomonadaceae</taxon>
        <taxon>Chrysophaeum</taxon>
    </lineage>
</organism>
<keyword evidence="1" id="KW-0472">Membrane</keyword>
<evidence type="ECO:0000313" key="4">
    <source>
        <dbReference type="Proteomes" id="UP001230188"/>
    </source>
</evidence>
<accession>A0AAD7U6J7</accession>
<feature type="chain" id="PRO_5042085773" evidence="2">
    <location>
        <begin position="18"/>
        <end position="171"/>
    </location>
</feature>
<dbReference type="Proteomes" id="UP001230188">
    <property type="component" value="Unassembled WGS sequence"/>
</dbReference>
<evidence type="ECO:0000256" key="2">
    <source>
        <dbReference type="SAM" id="SignalP"/>
    </source>
</evidence>
<comment type="caution">
    <text evidence="3">The sequence shown here is derived from an EMBL/GenBank/DDBJ whole genome shotgun (WGS) entry which is preliminary data.</text>
</comment>